<dbReference type="AlphaFoldDB" id="A0A841J9I2"/>
<dbReference type="SFLD" id="SFLDG01137">
    <property type="entry name" value="C1.6.1:_Phosphoserine_Phosphat"/>
    <property type="match status" value="1"/>
</dbReference>
<sequence>MFVATLVASNALGQGDIDEAADRLGDAGCNPDVWTVTAPDKAADLFFTQDPAAARAALATLPNHIDVIVQPVAGREKKLIVADMDSTMITIECIDELADYAGIKAQIADVTERAMRGELDFAEALNARVALLAGLDEAMIDRCRTERVRIMPGAKALVRTMAARGAHSVLVSGGFTRFADPVGKEIGFARVVANVLDIADGALAGTVQTPIVDSARKQHELETAMAEHGIAQPLTLAVGDGANDIPMLAAAGLGVAYHAKEKARAAADAEIRYGDLSVLLHAQGIPMDQWVRE</sequence>
<evidence type="ECO:0000256" key="6">
    <source>
        <dbReference type="ARBA" id="ARBA00022605"/>
    </source>
</evidence>
<keyword evidence="6" id="KW-0028">Amino-acid biosynthesis</keyword>
<dbReference type="InterPro" id="IPR050582">
    <property type="entry name" value="HAD-like_SerB"/>
</dbReference>
<dbReference type="Gene3D" id="3.40.50.1000">
    <property type="entry name" value="HAD superfamily/HAD-like"/>
    <property type="match status" value="1"/>
</dbReference>
<keyword evidence="9" id="KW-0460">Magnesium</keyword>
<keyword evidence="10" id="KW-0718">Serine biosynthesis</keyword>
<dbReference type="InterPro" id="IPR023214">
    <property type="entry name" value="HAD_sf"/>
</dbReference>
<evidence type="ECO:0000256" key="13">
    <source>
        <dbReference type="ARBA" id="ARBA00048523"/>
    </source>
</evidence>
<evidence type="ECO:0000313" key="16">
    <source>
        <dbReference type="Proteomes" id="UP000552700"/>
    </source>
</evidence>
<dbReference type="GO" id="GO:0036424">
    <property type="term" value="F:L-phosphoserine phosphatase activity"/>
    <property type="evidence" value="ECO:0007669"/>
    <property type="project" value="InterPro"/>
</dbReference>
<comment type="catalytic activity">
    <reaction evidence="13">
        <text>O-phospho-D-serine + H2O = D-serine + phosphate</text>
        <dbReference type="Rhea" id="RHEA:24873"/>
        <dbReference type="ChEBI" id="CHEBI:15377"/>
        <dbReference type="ChEBI" id="CHEBI:35247"/>
        <dbReference type="ChEBI" id="CHEBI:43474"/>
        <dbReference type="ChEBI" id="CHEBI:58680"/>
        <dbReference type="EC" id="3.1.3.3"/>
    </reaction>
</comment>
<dbReference type="NCBIfam" id="TIGR00338">
    <property type="entry name" value="serB"/>
    <property type="match status" value="1"/>
</dbReference>
<reference evidence="15 16" key="1">
    <citation type="submission" date="2020-08" db="EMBL/GenBank/DDBJ databases">
        <title>Genomic Encyclopedia of Type Strains, Phase IV (KMG-IV): sequencing the most valuable type-strain genomes for metagenomic binning, comparative biology and taxonomic classification.</title>
        <authorList>
            <person name="Goeker M."/>
        </authorList>
    </citation>
    <scope>NUCLEOTIDE SEQUENCE [LARGE SCALE GENOMIC DNA]</scope>
    <source>
        <strain evidence="15 16">DSM 102255</strain>
    </source>
</reference>
<dbReference type="Pfam" id="PF12710">
    <property type="entry name" value="HAD"/>
    <property type="match status" value="1"/>
</dbReference>
<evidence type="ECO:0000256" key="11">
    <source>
        <dbReference type="ARBA" id="ARBA00031693"/>
    </source>
</evidence>
<dbReference type="GO" id="GO:0005737">
    <property type="term" value="C:cytoplasm"/>
    <property type="evidence" value="ECO:0007669"/>
    <property type="project" value="TreeGrafter"/>
</dbReference>
<dbReference type="UniPathway" id="UPA00135">
    <property type="reaction ID" value="UER00198"/>
</dbReference>
<dbReference type="EC" id="3.1.3.3" evidence="4"/>
<dbReference type="SUPFAM" id="SSF56784">
    <property type="entry name" value="HAD-like"/>
    <property type="match status" value="1"/>
</dbReference>
<evidence type="ECO:0000256" key="2">
    <source>
        <dbReference type="ARBA" id="ARBA00005135"/>
    </source>
</evidence>
<keyword evidence="8 15" id="KW-0378">Hydrolase</keyword>
<dbReference type="SFLD" id="SFLDF00029">
    <property type="entry name" value="phosphoserine_phosphatase"/>
    <property type="match status" value="1"/>
</dbReference>
<evidence type="ECO:0000256" key="8">
    <source>
        <dbReference type="ARBA" id="ARBA00022801"/>
    </source>
</evidence>
<dbReference type="Proteomes" id="UP000552700">
    <property type="component" value="Unassembled WGS sequence"/>
</dbReference>
<gene>
    <name evidence="15" type="ORF">FHS92_002564</name>
</gene>
<organism evidence="15 16">
    <name type="scientific">Sphingobium subterraneum</name>
    <dbReference type="NCBI Taxonomy" id="627688"/>
    <lineage>
        <taxon>Bacteria</taxon>
        <taxon>Pseudomonadati</taxon>
        <taxon>Pseudomonadota</taxon>
        <taxon>Alphaproteobacteria</taxon>
        <taxon>Sphingomonadales</taxon>
        <taxon>Sphingomonadaceae</taxon>
        <taxon>Sphingobium</taxon>
    </lineage>
</organism>
<evidence type="ECO:0000256" key="9">
    <source>
        <dbReference type="ARBA" id="ARBA00022842"/>
    </source>
</evidence>
<comment type="pathway">
    <text evidence="2">Amino-acid biosynthesis; L-serine biosynthesis; L-serine from 3-phospho-D-glycerate: step 3/3.</text>
</comment>
<comment type="cofactor">
    <cofactor evidence="1">
        <name>Mg(2+)</name>
        <dbReference type="ChEBI" id="CHEBI:18420"/>
    </cofactor>
</comment>
<evidence type="ECO:0000256" key="5">
    <source>
        <dbReference type="ARBA" id="ARBA00015196"/>
    </source>
</evidence>
<keyword evidence="16" id="KW-1185">Reference proteome</keyword>
<comment type="catalytic activity">
    <reaction evidence="12">
        <text>O-phospho-L-serine + H2O = L-serine + phosphate</text>
        <dbReference type="Rhea" id="RHEA:21208"/>
        <dbReference type="ChEBI" id="CHEBI:15377"/>
        <dbReference type="ChEBI" id="CHEBI:33384"/>
        <dbReference type="ChEBI" id="CHEBI:43474"/>
        <dbReference type="ChEBI" id="CHEBI:57524"/>
        <dbReference type="EC" id="3.1.3.3"/>
    </reaction>
</comment>
<dbReference type="InterPro" id="IPR004469">
    <property type="entry name" value="PSP"/>
</dbReference>
<evidence type="ECO:0000256" key="10">
    <source>
        <dbReference type="ARBA" id="ARBA00023299"/>
    </source>
</evidence>
<accession>A0A841J9I2</accession>
<dbReference type="GO" id="GO:0000287">
    <property type="term" value="F:magnesium ion binding"/>
    <property type="evidence" value="ECO:0007669"/>
    <property type="project" value="TreeGrafter"/>
</dbReference>
<proteinExistence type="inferred from homology"/>
<comment type="similarity">
    <text evidence="3">Belongs to the HAD-like hydrolase superfamily. SerB family.</text>
</comment>
<dbReference type="NCBIfam" id="TIGR01488">
    <property type="entry name" value="HAD-SF-IB"/>
    <property type="match status" value="1"/>
</dbReference>
<dbReference type="SFLD" id="SFLDG01136">
    <property type="entry name" value="C1.6:_Phosphoserine_Phosphatas"/>
    <property type="match status" value="1"/>
</dbReference>
<name>A0A841J9I2_9SPHN</name>
<evidence type="ECO:0000256" key="3">
    <source>
        <dbReference type="ARBA" id="ARBA00009184"/>
    </source>
</evidence>
<comment type="caution">
    <text evidence="15">The sequence shown here is derived from an EMBL/GenBank/DDBJ whole genome shotgun (WGS) entry which is preliminary data.</text>
</comment>
<evidence type="ECO:0000256" key="4">
    <source>
        <dbReference type="ARBA" id="ARBA00012640"/>
    </source>
</evidence>
<dbReference type="EMBL" id="JACIJP010000004">
    <property type="protein sequence ID" value="MBB6124811.1"/>
    <property type="molecule type" value="Genomic_DNA"/>
</dbReference>
<dbReference type="GO" id="GO:0006564">
    <property type="term" value="P:L-serine biosynthetic process"/>
    <property type="evidence" value="ECO:0007669"/>
    <property type="project" value="UniProtKB-KW"/>
</dbReference>
<dbReference type="RefSeq" id="WP_184081112.1">
    <property type="nucleotide sequence ID" value="NZ_JACIJP010000004.1"/>
</dbReference>
<evidence type="ECO:0000256" key="14">
    <source>
        <dbReference type="PIRSR" id="PIRSR604469-1"/>
    </source>
</evidence>
<evidence type="ECO:0000313" key="15">
    <source>
        <dbReference type="EMBL" id="MBB6124811.1"/>
    </source>
</evidence>
<dbReference type="InterPro" id="IPR036412">
    <property type="entry name" value="HAD-like_sf"/>
</dbReference>
<evidence type="ECO:0000256" key="12">
    <source>
        <dbReference type="ARBA" id="ARBA00048138"/>
    </source>
</evidence>
<protein>
    <recommendedName>
        <fullName evidence="5">Phosphoserine phosphatase</fullName>
        <ecNumber evidence="4">3.1.3.3</ecNumber>
    </recommendedName>
    <alternativeName>
        <fullName evidence="11">O-phosphoserine phosphohydrolase</fullName>
    </alternativeName>
</protein>
<dbReference type="PANTHER" id="PTHR43344">
    <property type="entry name" value="PHOSPHOSERINE PHOSPHATASE"/>
    <property type="match status" value="1"/>
</dbReference>
<keyword evidence="7" id="KW-0479">Metal-binding</keyword>
<dbReference type="PANTHER" id="PTHR43344:SF2">
    <property type="entry name" value="PHOSPHOSERINE PHOSPHATASE"/>
    <property type="match status" value="1"/>
</dbReference>
<dbReference type="SFLD" id="SFLDS00003">
    <property type="entry name" value="Haloacid_Dehalogenase"/>
    <property type="match status" value="1"/>
</dbReference>
<evidence type="ECO:0000256" key="7">
    <source>
        <dbReference type="ARBA" id="ARBA00022723"/>
    </source>
</evidence>
<feature type="active site" description="Nucleophile" evidence="14">
    <location>
        <position position="83"/>
    </location>
</feature>
<feature type="active site" description="Proton donor" evidence="14">
    <location>
        <position position="85"/>
    </location>
</feature>
<evidence type="ECO:0000256" key="1">
    <source>
        <dbReference type="ARBA" id="ARBA00001946"/>
    </source>
</evidence>